<dbReference type="RefSeq" id="WP_156200906.1">
    <property type="nucleotide sequence ID" value="NZ_CP012154.1"/>
</dbReference>
<keyword evidence="3" id="KW-1185">Reference proteome</keyword>
<name>A0A0K0XV11_9GAMM</name>
<dbReference type="EMBL" id="CP012154">
    <property type="protein sequence ID" value="AKS41462.1"/>
    <property type="molecule type" value="Genomic_DNA"/>
</dbReference>
<feature type="compositionally biased region" description="Polar residues" evidence="1">
    <location>
        <begin position="39"/>
        <end position="57"/>
    </location>
</feature>
<dbReference type="AlphaFoldDB" id="A0A0K0XV11"/>
<feature type="region of interest" description="Disordered" evidence="1">
    <location>
        <begin position="38"/>
        <end position="75"/>
    </location>
</feature>
<accession>A0A0K0XV11</accession>
<gene>
    <name evidence="2" type="ORF">WM2015_1087</name>
</gene>
<reference evidence="2 3" key="1">
    <citation type="submission" date="2015-07" db="EMBL/GenBank/DDBJ databases">
        <authorList>
            <person name="Noorani M."/>
        </authorList>
    </citation>
    <scope>NUCLEOTIDE SEQUENCE [LARGE SCALE GENOMIC DNA]</scope>
    <source>
        <strain evidence="2 3">KCTC 42284</strain>
    </source>
</reference>
<organism evidence="2 3">
    <name type="scientific">Wenzhouxiangella marina</name>
    <dbReference type="NCBI Taxonomy" id="1579979"/>
    <lineage>
        <taxon>Bacteria</taxon>
        <taxon>Pseudomonadati</taxon>
        <taxon>Pseudomonadota</taxon>
        <taxon>Gammaproteobacteria</taxon>
        <taxon>Chromatiales</taxon>
        <taxon>Wenzhouxiangellaceae</taxon>
        <taxon>Wenzhouxiangella</taxon>
    </lineage>
</organism>
<sequence>MRVLTGILVVALLAFVGLRLADEGSSSDFAPEVRVTDPMANQQPNSDGATHQASKTRTSQHRAQAVSRPPLPSDRLPVSIAADRQAWWQGIEQQQYRGACSEAVQIIDRIARRRQDDPEFAADLREVTIRNLCNNQPPGASDPSEFFLSELAEAKEALLGAATTMEEREALLRSWLQSPYDVSEFFAALWAGNRYDALVEPIQQEFDAVDRGVAFEYNAADVARLAVLTLECRYGAPCGPDEFFSVMTCLAHGECWEGGDFFAYRSYFFSPQMLNLTDLLVAHWEQILFEQFGG</sequence>
<proteinExistence type="predicted"/>
<dbReference type="Proteomes" id="UP000066624">
    <property type="component" value="Chromosome"/>
</dbReference>
<evidence type="ECO:0000313" key="2">
    <source>
        <dbReference type="EMBL" id="AKS41462.1"/>
    </source>
</evidence>
<dbReference type="STRING" id="1579979.WM2015_1087"/>
<evidence type="ECO:0000256" key="1">
    <source>
        <dbReference type="SAM" id="MobiDB-lite"/>
    </source>
</evidence>
<dbReference type="KEGG" id="wma:WM2015_1087"/>
<protein>
    <submittedName>
        <fullName evidence="2">Uncharacterized protein</fullName>
    </submittedName>
</protein>
<evidence type="ECO:0000313" key="3">
    <source>
        <dbReference type="Proteomes" id="UP000066624"/>
    </source>
</evidence>